<protein>
    <submittedName>
        <fullName evidence="2">Uncharacterized protein</fullName>
    </submittedName>
</protein>
<dbReference type="AlphaFoldDB" id="A0A714AJK5"/>
<reference evidence="2" key="2">
    <citation type="submission" date="2019-01" db="EMBL/GenBank/DDBJ databases">
        <authorList>
            <consortium name="NCBI Pathogen Detection Project"/>
        </authorList>
    </citation>
    <scope>NUCLEOTIDE SEQUENCE</scope>
    <source>
        <strain evidence="2">S256T</strain>
    </source>
</reference>
<keyword evidence="1" id="KW-1133">Transmembrane helix</keyword>
<reference evidence="2" key="1">
    <citation type="journal article" date="2018" name="Genome Biol.">
        <title>SKESA: strategic k-mer extension for scrupulous assemblies.</title>
        <authorList>
            <person name="Souvorov A."/>
            <person name="Agarwala R."/>
            <person name="Lipman D.J."/>
        </authorList>
    </citation>
    <scope>NUCLEOTIDE SEQUENCE</scope>
    <source>
        <strain evidence="2">S256T</strain>
    </source>
</reference>
<organism evidence="2">
    <name type="scientific">Salmonella typhimurium</name>
    <dbReference type="NCBI Taxonomy" id="90371"/>
    <lineage>
        <taxon>Bacteria</taxon>
        <taxon>Pseudomonadati</taxon>
        <taxon>Pseudomonadota</taxon>
        <taxon>Gammaproteobacteria</taxon>
        <taxon>Enterobacterales</taxon>
        <taxon>Enterobacteriaceae</taxon>
        <taxon>Salmonella</taxon>
    </lineage>
</organism>
<proteinExistence type="predicted"/>
<comment type="caution">
    <text evidence="2">The sequence shown here is derived from an EMBL/GenBank/DDBJ whole genome shotgun (WGS) entry which is preliminary data.</text>
</comment>
<keyword evidence="1" id="KW-0812">Transmembrane</keyword>
<keyword evidence="1" id="KW-0472">Membrane</keyword>
<accession>A0A714AJK5</accession>
<feature type="transmembrane region" description="Helical" evidence="1">
    <location>
        <begin position="20"/>
        <end position="40"/>
    </location>
</feature>
<dbReference type="EMBL" id="DAAONN010000038">
    <property type="protein sequence ID" value="HAD3920588.1"/>
    <property type="molecule type" value="Genomic_DNA"/>
</dbReference>
<gene>
    <name evidence="2" type="ORF">G1Q90_24200</name>
</gene>
<sequence length="62" mass="6924">MNRIVRKNSSGIEGLLDNILSAHMYLFVSGFILVWIGYVFTKLIKRSIGIEIEIGLILTLSG</sequence>
<name>A0A714AJK5_SALTM</name>
<evidence type="ECO:0000256" key="1">
    <source>
        <dbReference type="SAM" id="Phobius"/>
    </source>
</evidence>
<evidence type="ECO:0000313" key="2">
    <source>
        <dbReference type="EMBL" id="HAD3920588.1"/>
    </source>
</evidence>